<dbReference type="PANTHER" id="PTHR10472">
    <property type="entry name" value="D-TYROSYL-TRNA TYR DEACYLASE"/>
    <property type="match status" value="1"/>
</dbReference>
<evidence type="ECO:0000256" key="2">
    <source>
        <dbReference type="HAMAP-Rule" id="MF_00518"/>
    </source>
</evidence>
<dbReference type="Gene3D" id="3.50.80.10">
    <property type="entry name" value="D-tyrosyl-tRNA(Tyr) deacylase"/>
    <property type="match status" value="1"/>
</dbReference>
<comment type="catalytic activity">
    <reaction evidence="2">
        <text>glycyl-tRNA(Ala) + H2O = tRNA(Ala) + glycine + H(+)</text>
        <dbReference type="Rhea" id="RHEA:53744"/>
        <dbReference type="Rhea" id="RHEA-COMP:9657"/>
        <dbReference type="Rhea" id="RHEA-COMP:13640"/>
        <dbReference type="ChEBI" id="CHEBI:15377"/>
        <dbReference type="ChEBI" id="CHEBI:15378"/>
        <dbReference type="ChEBI" id="CHEBI:57305"/>
        <dbReference type="ChEBI" id="CHEBI:78442"/>
        <dbReference type="ChEBI" id="CHEBI:78522"/>
    </reaction>
</comment>
<evidence type="ECO:0000256" key="1">
    <source>
        <dbReference type="ARBA" id="ARBA00009673"/>
    </source>
</evidence>
<dbReference type="EMBL" id="CP002109">
    <property type="protein sequence ID" value="ADL06596.1"/>
    <property type="molecule type" value="Genomic_DNA"/>
</dbReference>
<keyword evidence="2" id="KW-0820">tRNA-binding</keyword>
<feature type="short sequence motif" description="Gly-cisPro motif, important for rejection of L-amino acids" evidence="2">
    <location>
        <begin position="137"/>
        <end position="138"/>
    </location>
</feature>
<dbReference type="GO" id="GO:0051500">
    <property type="term" value="F:D-tyrosyl-tRNA(Tyr) deacylase activity"/>
    <property type="evidence" value="ECO:0007669"/>
    <property type="project" value="TreeGrafter"/>
</dbReference>
<proteinExistence type="inferred from homology"/>
<dbReference type="STRING" id="610130.Closa_4087"/>
<dbReference type="GO" id="GO:0043908">
    <property type="term" value="F:Ser(Gly)-tRNA(Ala) hydrolase activity"/>
    <property type="evidence" value="ECO:0007669"/>
    <property type="project" value="UniProtKB-UniRule"/>
</dbReference>
<dbReference type="PaxDb" id="610130-Closa_4087"/>
<dbReference type="GO" id="GO:0019478">
    <property type="term" value="P:D-amino acid catabolic process"/>
    <property type="evidence" value="ECO:0007669"/>
    <property type="project" value="UniProtKB-UniRule"/>
</dbReference>
<dbReference type="AlphaFoldDB" id="D9R2H2"/>
<dbReference type="EC" id="3.1.1.-" evidence="2"/>
<keyword evidence="4" id="KW-1185">Reference proteome</keyword>
<reference evidence="3" key="1">
    <citation type="submission" date="2010-07" db="EMBL/GenBank/DDBJ databases">
        <title>Complete sequence of Clostridium saccharolyticum WM1.</title>
        <authorList>
            <consortium name="US DOE Joint Genome Institute"/>
            <person name="Lucas S."/>
            <person name="Copeland A."/>
            <person name="Lapidus A."/>
            <person name="Cheng J.-F."/>
            <person name="Bruce D."/>
            <person name="Goodwin L."/>
            <person name="Pitluck S."/>
            <person name="Chertkov O."/>
            <person name="Detter J.C."/>
            <person name="Han C."/>
            <person name="Tapia R."/>
            <person name="Land M."/>
            <person name="Hauser L."/>
            <person name="Chang Y.-J."/>
            <person name="Jeffries C."/>
            <person name="Kyrpides N."/>
            <person name="Ivanova N."/>
            <person name="Mikhailova N."/>
            <person name="Mouttaki H."/>
            <person name="Lin L."/>
            <person name="Zhou J."/>
            <person name="Hemme C.L."/>
            <person name="Woyke T."/>
        </authorList>
    </citation>
    <scope>NUCLEOTIDE SEQUENCE [LARGE SCALE GENOMIC DNA]</scope>
    <source>
        <strain evidence="3">WM1</strain>
    </source>
</reference>
<organism evidence="3 4">
    <name type="scientific">Lacrimispora saccharolytica (strain ATCC 35040 / DSM 2544 / NRCC 2533 / WM1)</name>
    <name type="common">Clostridium saccharolyticum</name>
    <dbReference type="NCBI Taxonomy" id="610130"/>
    <lineage>
        <taxon>Bacteria</taxon>
        <taxon>Bacillati</taxon>
        <taxon>Bacillota</taxon>
        <taxon>Clostridia</taxon>
        <taxon>Lachnospirales</taxon>
        <taxon>Lachnospiraceae</taxon>
        <taxon>Lacrimispora</taxon>
    </lineage>
</organism>
<comment type="similarity">
    <text evidence="1 2">Belongs to the DTD family.</text>
</comment>
<dbReference type="GO" id="GO:0005737">
    <property type="term" value="C:cytoplasm"/>
    <property type="evidence" value="ECO:0007669"/>
    <property type="project" value="UniProtKB-SubCell"/>
</dbReference>
<gene>
    <name evidence="2" type="primary">dtd</name>
    <name evidence="3" type="ordered locus">Closa_4087</name>
</gene>
<dbReference type="NCBIfam" id="TIGR00256">
    <property type="entry name" value="D-aminoacyl-tRNA deacylase"/>
    <property type="match status" value="1"/>
</dbReference>
<comment type="domain">
    <text evidence="2">A Gly-cisPro motif from one monomer fits into the active site of the other monomer to allow specific chiral rejection of L-amino acids.</text>
</comment>
<sequence length="161" mass="17760">MKIVLQRVAHAKVTVSEQQTGAIENGFLLLLGVSETDTEAIADKMADKICKLRIFPDENGKTNLSLKEVGGEILVVSQFTLYADCKKGNRPSFTKAGNPQLANHLYEYIVKRLKSYGNRVEHGSFGADMKVELLNDGPFTLVLDSEEICETTNRVNLGKCP</sequence>
<dbReference type="EC" id="3.1.1.96" evidence="2"/>
<comment type="catalytic activity">
    <reaction evidence="2">
        <text>a D-aminoacyl-tRNA + H2O = a tRNA + a D-alpha-amino acid + H(+)</text>
        <dbReference type="Rhea" id="RHEA:13953"/>
        <dbReference type="Rhea" id="RHEA-COMP:10123"/>
        <dbReference type="Rhea" id="RHEA-COMP:10124"/>
        <dbReference type="ChEBI" id="CHEBI:15377"/>
        <dbReference type="ChEBI" id="CHEBI:15378"/>
        <dbReference type="ChEBI" id="CHEBI:59871"/>
        <dbReference type="ChEBI" id="CHEBI:78442"/>
        <dbReference type="ChEBI" id="CHEBI:79333"/>
        <dbReference type="EC" id="3.1.1.96"/>
    </reaction>
</comment>
<dbReference type="Proteomes" id="UP000001662">
    <property type="component" value="Chromosome"/>
</dbReference>
<comment type="function">
    <text evidence="2">An aminoacyl-tRNA editing enzyme that deacylates mischarged D-aminoacyl-tRNAs. Also deacylates mischarged glycyl-tRNA(Ala), protecting cells against glycine mischarging by AlaRS. Acts via tRNA-based rather than protein-based catalysis; rejects L-amino acids rather than detecting D-amino acids in the active site. By recycling D-aminoacyl-tRNA to D-amino acids and free tRNA molecules, this enzyme counteracts the toxicity associated with the formation of D-aminoacyl-tRNA entities in vivo and helps enforce protein L-homochirality.</text>
</comment>
<name>D9R2H2_LACSW</name>
<evidence type="ECO:0000313" key="3">
    <source>
        <dbReference type="EMBL" id="ADL06596.1"/>
    </source>
</evidence>
<accession>D9R2H2</accession>
<dbReference type="HOGENOM" id="CLU_076901_1_0_9"/>
<dbReference type="GO" id="GO:0106026">
    <property type="term" value="F:Gly-tRNA(Ala) deacylase activity"/>
    <property type="evidence" value="ECO:0007669"/>
    <property type="project" value="UniProtKB-UniRule"/>
</dbReference>
<dbReference type="OrthoDB" id="9801395at2"/>
<protein>
    <recommendedName>
        <fullName evidence="2">D-aminoacyl-tRNA deacylase</fullName>
        <shortName evidence="2">DTD</shortName>
        <ecNumber evidence="2">3.1.1.96</ecNumber>
    </recommendedName>
    <alternativeName>
        <fullName evidence="2">Gly-tRNA(Ala) deacylase</fullName>
        <ecNumber evidence="2">3.1.1.-</ecNumber>
    </alternativeName>
</protein>
<dbReference type="eggNOG" id="COG1490">
    <property type="taxonomic scope" value="Bacteria"/>
</dbReference>
<dbReference type="RefSeq" id="WP_013274648.1">
    <property type="nucleotide sequence ID" value="NC_014376.1"/>
</dbReference>
<comment type="subcellular location">
    <subcellularLocation>
        <location evidence="2">Cytoplasm</location>
    </subcellularLocation>
</comment>
<dbReference type="CDD" id="cd00563">
    <property type="entry name" value="Dtyr_deacylase"/>
    <property type="match status" value="1"/>
</dbReference>
<dbReference type="FunFam" id="3.50.80.10:FF:000001">
    <property type="entry name" value="D-aminoacyl-tRNA deacylase"/>
    <property type="match status" value="1"/>
</dbReference>
<dbReference type="InterPro" id="IPR023509">
    <property type="entry name" value="DTD-like_sf"/>
</dbReference>
<keyword evidence="2" id="KW-0378">Hydrolase</keyword>
<dbReference type="GO" id="GO:0000049">
    <property type="term" value="F:tRNA binding"/>
    <property type="evidence" value="ECO:0007669"/>
    <property type="project" value="UniProtKB-UniRule"/>
</dbReference>
<dbReference type="KEGG" id="csh:Closa_4087"/>
<dbReference type="InterPro" id="IPR003732">
    <property type="entry name" value="Daa-tRNA_deacyls_DTD"/>
</dbReference>
<dbReference type="PANTHER" id="PTHR10472:SF5">
    <property type="entry name" value="D-AMINOACYL-TRNA DEACYLASE 1"/>
    <property type="match status" value="1"/>
</dbReference>
<keyword evidence="2" id="KW-0963">Cytoplasm</keyword>
<dbReference type="SUPFAM" id="SSF69500">
    <property type="entry name" value="DTD-like"/>
    <property type="match status" value="1"/>
</dbReference>
<dbReference type="HAMAP" id="MF_00518">
    <property type="entry name" value="Deacylase_Dtd"/>
    <property type="match status" value="1"/>
</dbReference>
<dbReference type="Pfam" id="PF02580">
    <property type="entry name" value="Tyr_Deacylase"/>
    <property type="match status" value="1"/>
</dbReference>
<evidence type="ECO:0000313" key="4">
    <source>
        <dbReference type="Proteomes" id="UP000001662"/>
    </source>
</evidence>
<comment type="subunit">
    <text evidence="2">Homodimer.</text>
</comment>
<keyword evidence="2" id="KW-0694">RNA-binding</keyword>